<sequence>MSRTPSRMLALALGTALAASSVTALTVAAAAPALADDTAASCLIVPSTAGAAQPVVGDDELGDEGSAIFGFITSIASNALADGATDGAGWLLNLMLGNNDDNQDDAQLLADQAAQQQQLNSIQASVNALANQLTNAEYAIQSQLTQTNYDLQVADENNNIANIQSSVQAVCELAADASTNNVSNPYLPDSTDIDTITNLRDYGKTYLADLSNALLGSEGADGIIAVYRQAWWANATVSASEPPSQATWTSEYLASMHALLDYYVNLSGQLFNAYAEAVHWENAAAPGVQQLAQDDPQKIAEFYAQLQLDIPAWTEVATSNLPTIPDGTAVDFRSGDGGTYDLWTTDALQFPDTNADQYCENLVALCVYNVWQAAATPSVVAATTVVPSVIPVPDFLPTNPLGLGGWRVPTATDWEGWVAPTYAAGTQNLQGLDPNDGVAAWASAENIPVLEAQSFAVPGGSISTIPPVIVDNALNGVFSFNDPSSASPTLMLPAAGGWVGYAGQLALVTSVTATAPPLPPVTPTAPGATGATGASDSTAEPAGPQAAAPARLDLGDATGATPTTVKDAGLTTQSTTGSLYSQTVFSSTSACSANAFTQPVGANAVTVIVSGGNGGAGIGDSGTNPGAAGGQVTATIPLAPGATIYAQVGGNGGDASQQPIDPSIAPYQYVPGGGGFGGGAAGGGNVIPVEGTGGGGGGFSGVAADSGCSQWLTVAGGGGGAGGLAEHNGNSGGGNGCVVSGCAGQTPTQVDGDTGAGTAGTFLSAGSAGEHDGKYASGGSNGGWGVGGTGGTGSNGSSNPFHDWGGGSGGGGGGGWGGGGGGGGSTGDYAGAGGGGGGSYLAAGIATATFTTTTAGPSVSLEPVLVSEYQITQTDGHVWVAPDALQYGQPITSQQGVAYSAQQDWSLLPATSTSFQLVAPGAGLCATSNGSTLVGDQCADPASSSSPLQTWTFEPQAGALAVVAGDGTAALGGQGSPAGITMGQWQSENWSTWDLTLSPISMWAAPGSASPLVDLDSPEPPGPGEPGTPGTGEPGSGGPGSGDGSAPGAAPTPGELAATGASVAPVGIGALIAVLALLLGGALFVRARRRRGPAR</sequence>
<protein>
    <recommendedName>
        <fullName evidence="5">Ricin B lectin domain-containing protein</fullName>
    </recommendedName>
</protein>
<feature type="region of interest" description="Disordered" evidence="1">
    <location>
        <begin position="1008"/>
        <end position="1057"/>
    </location>
</feature>
<feature type="chain" id="PRO_5044322445" description="Ricin B lectin domain-containing protein" evidence="3">
    <location>
        <begin position="36"/>
        <end position="1095"/>
    </location>
</feature>
<keyword evidence="2" id="KW-0472">Membrane</keyword>
<organism evidence="4">
    <name type="scientific">Herbiconiux sp. A18JL235</name>
    <dbReference type="NCBI Taxonomy" id="3152363"/>
    <lineage>
        <taxon>Bacteria</taxon>
        <taxon>Bacillati</taxon>
        <taxon>Actinomycetota</taxon>
        <taxon>Actinomycetes</taxon>
        <taxon>Micrococcales</taxon>
        <taxon>Microbacteriaceae</taxon>
        <taxon>Herbiconiux</taxon>
    </lineage>
</organism>
<feature type="region of interest" description="Disordered" evidence="1">
    <location>
        <begin position="518"/>
        <end position="546"/>
    </location>
</feature>
<evidence type="ECO:0000313" key="4">
    <source>
        <dbReference type="EMBL" id="XDI04563.1"/>
    </source>
</evidence>
<feature type="compositionally biased region" description="Gly residues" evidence="1">
    <location>
        <begin position="804"/>
        <end position="819"/>
    </location>
</feature>
<feature type="region of interest" description="Disordered" evidence="1">
    <location>
        <begin position="786"/>
        <end position="819"/>
    </location>
</feature>
<keyword evidence="3" id="KW-0732">Signal</keyword>
<name>A0AB39BE93_9MICO</name>
<proteinExistence type="predicted"/>
<accession>A0AB39BE93</accession>
<dbReference type="EMBL" id="CP162511">
    <property type="protein sequence ID" value="XDI04563.1"/>
    <property type="molecule type" value="Genomic_DNA"/>
</dbReference>
<evidence type="ECO:0000256" key="1">
    <source>
        <dbReference type="SAM" id="MobiDB-lite"/>
    </source>
</evidence>
<evidence type="ECO:0000256" key="2">
    <source>
        <dbReference type="SAM" id="Phobius"/>
    </source>
</evidence>
<evidence type="ECO:0008006" key="5">
    <source>
        <dbReference type="Google" id="ProtNLM"/>
    </source>
</evidence>
<evidence type="ECO:0000256" key="3">
    <source>
        <dbReference type="SAM" id="SignalP"/>
    </source>
</evidence>
<feature type="compositionally biased region" description="Gly residues" evidence="1">
    <location>
        <begin position="1027"/>
        <end position="1045"/>
    </location>
</feature>
<keyword evidence="2" id="KW-0812">Transmembrane</keyword>
<feature type="signal peptide" evidence="3">
    <location>
        <begin position="1"/>
        <end position="35"/>
    </location>
</feature>
<feature type="transmembrane region" description="Helical" evidence="2">
    <location>
        <begin position="1063"/>
        <end position="1085"/>
    </location>
</feature>
<reference evidence="4" key="1">
    <citation type="submission" date="2024-05" db="EMBL/GenBank/DDBJ databases">
        <title>Herbiconiux sp. A18JL235.</title>
        <authorList>
            <person name="Zhang G."/>
        </authorList>
    </citation>
    <scope>NUCLEOTIDE SEQUENCE</scope>
    <source>
        <strain evidence="4">A18JL235</strain>
    </source>
</reference>
<dbReference type="RefSeq" id="WP_368496967.1">
    <property type="nucleotide sequence ID" value="NZ_CP162511.1"/>
</dbReference>
<dbReference type="AlphaFoldDB" id="A0AB39BE93"/>
<keyword evidence="2" id="KW-1133">Transmembrane helix</keyword>
<feature type="compositionally biased region" description="Low complexity" evidence="1">
    <location>
        <begin position="524"/>
        <end position="546"/>
    </location>
</feature>
<gene>
    <name evidence="4" type="ORF">ABFY20_14655</name>
</gene>